<comment type="caution">
    <text evidence="2">The sequence shown here is derived from an EMBL/GenBank/DDBJ whole genome shotgun (WGS) entry which is preliminary data.</text>
</comment>
<dbReference type="PROSITE" id="PS51782">
    <property type="entry name" value="LYSM"/>
    <property type="match status" value="1"/>
</dbReference>
<dbReference type="InterPro" id="IPR018392">
    <property type="entry name" value="LysM"/>
</dbReference>
<evidence type="ECO:0000313" key="2">
    <source>
        <dbReference type="EMBL" id="KFI19265.1"/>
    </source>
</evidence>
<evidence type="ECO:0000313" key="3">
    <source>
        <dbReference type="Proteomes" id="UP000028839"/>
    </source>
</evidence>
<dbReference type="InterPro" id="IPR045361">
    <property type="entry name" value="CIS_tube_prot_N"/>
</dbReference>
<dbReference type="Pfam" id="PF19266">
    <property type="entry name" value="CIS_tube"/>
    <property type="match status" value="1"/>
</dbReference>
<feature type="domain" description="LysM" evidence="1">
    <location>
        <begin position="162"/>
        <end position="209"/>
    </location>
</feature>
<dbReference type="Gene3D" id="3.10.350.10">
    <property type="entry name" value="LysM domain"/>
    <property type="match status" value="1"/>
</dbReference>
<gene>
    <name evidence="2" type="ORF">IB75_09960</name>
</gene>
<dbReference type="HOGENOM" id="CLU_075813_1_1_6"/>
<dbReference type="InterPro" id="IPR036779">
    <property type="entry name" value="LysM_dom_sf"/>
</dbReference>
<dbReference type="SMART" id="SM00257">
    <property type="entry name" value="LysM"/>
    <property type="match status" value="1"/>
</dbReference>
<sequence length="224" mass="25216">MALAKAVITIEHTGEEIPVMFNPEEYTLNKDNNFASQTIPGLRSPLLQFVNGNLRTLEMELLFDTYLPHTTEPKPPSDVREETQKIVKLLDIDSNLHAPPVLTISWASLQFRCVLARVSQRFIMFLPDGRPVRARLTVTFNEFIDVEREAKEVNLQTADFTKVHVVVRGETLSGIAGQFYEDPQLWRPIAIANGIADPRAIVVGQSLQIPSLPFIDPDTREVVV</sequence>
<protein>
    <submittedName>
        <fullName evidence="2">Peptigoglycan-binding protein LysM</fullName>
    </submittedName>
</protein>
<accession>A0A0E2Z6W8</accession>
<dbReference type="Proteomes" id="UP000028839">
    <property type="component" value="Unassembled WGS sequence"/>
</dbReference>
<dbReference type="SUPFAM" id="SSF54106">
    <property type="entry name" value="LysM domain"/>
    <property type="match status" value="1"/>
</dbReference>
<dbReference type="EMBL" id="JPGN01000060">
    <property type="protein sequence ID" value="KFI19265.1"/>
    <property type="molecule type" value="Genomic_DNA"/>
</dbReference>
<dbReference type="AlphaFoldDB" id="A0A0E2Z6W8"/>
<name>A0A0E2Z6W8_9GAMM</name>
<dbReference type="OrthoDB" id="9815939at2"/>
<reference evidence="2 3" key="1">
    <citation type="submission" date="2014-07" db="EMBL/GenBank/DDBJ databases">
        <title>Comparative analysis of Nitrosococcus oceani genome inventories of strains from Pacific and Atlantic gyres.</title>
        <authorList>
            <person name="Lim C.K."/>
            <person name="Wang L."/>
            <person name="Sayavedra-Soto L.A."/>
            <person name="Klotz M.G."/>
        </authorList>
    </citation>
    <scope>NUCLEOTIDE SEQUENCE [LARGE SCALE GENOMIC DNA]</scope>
    <source>
        <strain evidence="2 3">C-27</strain>
    </source>
</reference>
<proteinExistence type="predicted"/>
<dbReference type="CDD" id="cd00118">
    <property type="entry name" value="LysM"/>
    <property type="match status" value="1"/>
</dbReference>
<evidence type="ECO:0000259" key="1">
    <source>
        <dbReference type="PROSITE" id="PS51782"/>
    </source>
</evidence>
<organism evidence="2 3">
    <name type="scientific">Nitrosococcus oceani C-27</name>
    <dbReference type="NCBI Taxonomy" id="314279"/>
    <lineage>
        <taxon>Bacteria</taxon>
        <taxon>Pseudomonadati</taxon>
        <taxon>Pseudomonadota</taxon>
        <taxon>Gammaproteobacteria</taxon>
        <taxon>Chromatiales</taxon>
        <taxon>Chromatiaceae</taxon>
        <taxon>Nitrosococcus</taxon>
    </lineage>
</organism>
<dbReference type="Pfam" id="PF01476">
    <property type="entry name" value="LysM"/>
    <property type="match status" value="1"/>
</dbReference>